<evidence type="ECO:0000259" key="10">
    <source>
        <dbReference type="Pfam" id="PF01207"/>
    </source>
</evidence>
<feature type="active site" description="Proton donor" evidence="8">
    <location>
        <position position="95"/>
    </location>
</feature>
<keyword evidence="6 7" id="KW-0560">Oxidoreductase</keyword>
<dbReference type="PROSITE" id="PS01136">
    <property type="entry name" value="UPF0034"/>
    <property type="match status" value="1"/>
</dbReference>
<feature type="binding site" evidence="9">
    <location>
        <position position="173"/>
    </location>
    <ligand>
        <name>FMN</name>
        <dbReference type="ChEBI" id="CHEBI:58210"/>
    </ligand>
</feature>
<dbReference type="GO" id="GO:0017150">
    <property type="term" value="F:tRNA dihydrouridine synthase activity"/>
    <property type="evidence" value="ECO:0007669"/>
    <property type="project" value="InterPro"/>
</dbReference>
<reference evidence="12" key="1">
    <citation type="submission" date="2016-10" db="EMBL/GenBank/DDBJ databases">
        <authorList>
            <person name="Varghese N."/>
        </authorList>
    </citation>
    <scope>NUCLEOTIDE SEQUENCE [LARGE SCALE GENOMIC DNA]</scope>
    <source>
        <strain evidence="12">ACV-9</strain>
    </source>
</reference>
<evidence type="ECO:0000256" key="8">
    <source>
        <dbReference type="PIRSR" id="PIRSR006621-1"/>
    </source>
</evidence>
<evidence type="ECO:0000256" key="1">
    <source>
        <dbReference type="ARBA" id="ARBA00001917"/>
    </source>
</evidence>
<dbReference type="EMBL" id="FNZX01000004">
    <property type="protein sequence ID" value="SEK29859.1"/>
    <property type="molecule type" value="Genomic_DNA"/>
</dbReference>
<keyword evidence="12" id="KW-1185">Reference proteome</keyword>
<dbReference type="RefSeq" id="WP_074788959.1">
    <property type="nucleotide sequence ID" value="NZ_FNZX01000004.1"/>
</dbReference>
<dbReference type="Pfam" id="PF01207">
    <property type="entry name" value="Dus"/>
    <property type="match status" value="1"/>
</dbReference>
<dbReference type="InterPro" id="IPR035587">
    <property type="entry name" value="DUS-like_FMN-bd"/>
</dbReference>
<dbReference type="GO" id="GO:0003723">
    <property type="term" value="F:RNA binding"/>
    <property type="evidence" value="ECO:0007669"/>
    <property type="project" value="TreeGrafter"/>
</dbReference>
<evidence type="ECO:0000256" key="6">
    <source>
        <dbReference type="ARBA" id="ARBA00023002"/>
    </source>
</evidence>
<evidence type="ECO:0000256" key="7">
    <source>
        <dbReference type="PIRNR" id="PIRNR006621"/>
    </source>
</evidence>
<feature type="binding site" evidence="9">
    <location>
        <begin position="229"/>
        <end position="230"/>
    </location>
    <ligand>
        <name>FMN</name>
        <dbReference type="ChEBI" id="CHEBI:58210"/>
    </ligand>
</feature>
<dbReference type="SUPFAM" id="SSF51395">
    <property type="entry name" value="FMN-linked oxidoreductases"/>
    <property type="match status" value="1"/>
</dbReference>
<accession>A0A1H7FV77</accession>
<name>A0A1H7FV77_9FIRM</name>
<evidence type="ECO:0000313" key="12">
    <source>
        <dbReference type="Proteomes" id="UP000182321"/>
    </source>
</evidence>
<sequence>MKKLYLAPLEGVTDSIYRNTFCKYYGSVDKVYTPFISPNSTFKFTTREFKDIDPDKNDVNITVPQLLTNNEDHFLWAAAEIAALGFKEINFNLGCPSGTVVAKKKGSGLLYYPEELDMMLDSIFNRLETECAIKNAKVPNISIKTRLGKVEPEEFYEILGIYNKYPISELTIHPRIQSDYYREPIKMEFFDYAMANSKHPIVYNGDLTSINDIKLIEEEYPNVNAIMLGRGLISNPELALNYNNHDDRHELDLEKFKKFHDELLNQYIDILSGEKPVLHRMKEFWSFWQSNYTDCEKAIKKIRKANKIQEYKDYVALLLNNY</sequence>
<evidence type="ECO:0000256" key="3">
    <source>
        <dbReference type="ARBA" id="ARBA00022643"/>
    </source>
</evidence>
<dbReference type="PANTHER" id="PTHR45846:SF1">
    <property type="entry name" value="TRNA-DIHYDROURIDINE(47) SYNTHASE [NAD(P)(+)]-LIKE"/>
    <property type="match status" value="1"/>
</dbReference>
<dbReference type="PIRSF" id="PIRSF006621">
    <property type="entry name" value="Dus"/>
    <property type="match status" value="1"/>
</dbReference>
<dbReference type="InterPro" id="IPR013785">
    <property type="entry name" value="Aldolase_TIM"/>
</dbReference>
<dbReference type="AlphaFoldDB" id="A0A1H7FV77"/>
<feature type="binding site" evidence="9">
    <location>
        <position position="144"/>
    </location>
    <ligand>
        <name>FMN</name>
        <dbReference type="ChEBI" id="CHEBI:58210"/>
    </ligand>
</feature>
<dbReference type="InterPro" id="IPR001269">
    <property type="entry name" value="DUS_fam"/>
</dbReference>
<comment type="function">
    <text evidence="7">Catalyzes the synthesis of 5,6-dihydrouridine (D), a modified base found in the D-loop of most tRNAs, via the reduction of the C5-C6 double bond in target uridines.</text>
</comment>
<feature type="domain" description="DUS-like FMN-binding" evidence="10">
    <location>
        <begin position="6"/>
        <end position="290"/>
    </location>
</feature>
<evidence type="ECO:0000313" key="11">
    <source>
        <dbReference type="EMBL" id="SEK29859.1"/>
    </source>
</evidence>
<dbReference type="CDD" id="cd02801">
    <property type="entry name" value="DUS_like_FMN"/>
    <property type="match status" value="1"/>
</dbReference>
<dbReference type="GO" id="GO:0050660">
    <property type="term" value="F:flavin adenine dinucleotide binding"/>
    <property type="evidence" value="ECO:0007669"/>
    <property type="project" value="InterPro"/>
</dbReference>
<dbReference type="InterPro" id="IPR018517">
    <property type="entry name" value="tRNA_hU_synthase_CS"/>
</dbReference>
<proteinExistence type="inferred from homology"/>
<keyword evidence="5" id="KW-0521">NADP</keyword>
<keyword evidence="2 7" id="KW-0285">Flavoprotein</keyword>
<keyword evidence="4 7" id="KW-0819">tRNA processing</keyword>
<comment type="cofactor">
    <cofactor evidence="1 7 9">
        <name>FMN</name>
        <dbReference type="ChEBI" id="CHEBI:58210"/>
    </cofactor>
</comment>
<feature type="binding site" evidence="9">
    <location>
        <position position="65"/>
    </location>
    <ligand>
        <name>FMN</name>
        <dbReference type="ChEBI" id="CHEBI:58210"/>
    </ligand>
</feature>
<dbReference type="Gene3D" id="3.20.20.70">
    <property type="entry name" value="Aldolase class I"/>
    <property type="match status" value="1"/>
</dbReference>
<comment type="similarity">
    <text evidence="7">Belongs to the dus family.</text>
</comment>
<dbReference type="Proteomes" id="UP000182321">
    <property type="component" value="Unassembled WGS sequence"/>
</dbReference>
<keyword evidence="3 7" id="KW-0288">FMN</keyword>
<evidence type="ECO:0000256" key="2">
    <source>
        <dbReference type="ARBA" id="ARBA00022630"/>
    </source>
</evidence>
<protein>
    <recommendedName>
        <fullName evidence="7">tRNA-dihydrouridine synthase</fullName>
        <ecNumber evidence="7">1.3.1.-</ecNumber>
    </recommendedName>
</protein>
<keyword evidence="9" id="KW-0547">Nucleotide-binding</keyword>
<organism evidence="11 12">
    <name type="scientific">Pseudobutyrivibrio ruminis</name>
    <dbReference type="NCBI Taxonomy" id="46206"/>
    <lineage>
        <taxon>Bacteria</taxon>
        <taxon>Bacillati</taxon>
        <taxon>Bacillota</taxon>
        <taxon>Clostridia</taxon>
        <taxon>Lachnospirales</taxon>
        <taxon>Lachnospiraceae</taxon>
        <taxon>Pseudobutyrivibrio</taxon>
    </lineage>
</organism>
<evidence type="ECO:0000256" key="4">
    <source>
        <dbReference type="ARBA" id="ARBA00022694"/>
    </source>
</evidence>
<evidence type="ECO:0000256" key="5">
    <source>
        <dbReference type="ARBA" id="ARBA00022857"/>
    </source>
</evidence>
<gene>
    <name evidence="11" type="ORF">SAMN02910377_00500</name>
</gene>
<evidence type="ECO:0000256" key="9">
    <source>
        <dbReference type="PIRSR" id="PIRSR006621-2"/>
    </source>
</evidence>
<dbReference type="PANTHER" id="PTHR45846">
    <property type="entry name" value="TRNA-DIHYDROURIDINE(47) SYNTHASE [NAD(P)(+)]-LIKE"/>
    <property type="match status" value="1"/>
</dbReference>
<dbReference type="EC" id="1.3.1.-" evidence="7"/>